<protein>
    <submittedName>
        <fullName evidence="2">Uncharacterized protein</fullName>
    </submittedName>
</protein>
<evidence type="ECO:0000313" key="3">
    <source>
        <dbReference type="Proteomes" id="UP000567179"/>
    </source>
</evidence>
<gene>
    <name evidence="2" type="ORF">D9619_012001</name>
</gene>
<sequence>MSRLESTRCGGDAKTASTLEDENSKLQTHRPSPPCSIHIHSQRLLHRPLSHNKNLCQTINPRRRVDEKLEDDEPDMLHGPHIHPRPATAGLRATNFGV</sequence>
<dbReference type="EMBL" id="JAACJJ010000044">
    <property type="protein sequence ID" value="KAF5314395.1"/>
    <property type="molecule type" value="Genomic_DNA"/>
</dbReference>
<evidence type="ECO:0000256" key="1">
    <source>
        <dbReference type="SAM" id="MobiDB-lite"/>
    </source>
</evidence>
<dbReference type="OrthoDB" id="4760524at2759"/>
<dbReference type="AlphaFoldDB" id="A0A8H5EVR8"/>
<reference evidence="2 3" key="1">
    <citation type="journal article" date="2020" name="ISME J.">
        <title>Uncovering the hidden diversity of litter-decomposition mechanisms in mushroom-forming fungi.</title>
        <authorList>
            <person name="Floudas D."/>
            <person name="Bentzer J."/>
            <person name="Ahren D."/>
            <person name="Johansson T."/>
            <person name="Persson P."/>
            <person name="Tunlid A."/>
        </authorList>
    </citation>
    <scope>NUCLEOTIDE SEQUENCE [LARGE SCALE GENOMIC DNA]</scope>
    <source>
        <strain evidence="2 3">CBS 101986</strain>
    </source>
</reference>
<accession>A0A8H5EVR8</accession>
<name>A0A8H5EVR8_9AGAR</name>
<dbReference type="Proteomes" id="UP000567179">
    <property type="component" value="Unassembled WGS sequence"/>
</dbReference>
<feature type="region of interest" description="Disordered" evidence="1">
    <location>
        <begin position="72"/>
        <end position="98"/>
    </location>
</feature>
<evidence type="ECO:0000313" key="2">
    <source>
        <dbReference type="EMBL" id="KAF5314395.1"/>
    </source>
</evidence>
<feature type="region of interest" description="Disordered" evidence="1">
    <location>
        <begin position="1"/>
        <end position="37"/>
    </location>
</feature>
<comment type="caution">
    <text evidence="2">The sequence shown here is derived from an EMBL/GenBank/DDBJ whole genome shotgun (WGS) entry which is preliminary data.</text>
</comment>
<proteinExistence type="predicted"/>
<keyword evidence="3" id="KW-1185">Reference proteome</keyword>
<organism evidence="2 3">
    <name type="scientific">Psilocybe cf. subviscida</name>
    <dbReference type="NCBI Taxonomy" id="2480587"/>
    <lineage>
        <taxon>Eukaryota</taxon>
        <taxon>Fungi</taxon>
        <taxon>Dikarya</taxon>
        <taxon>Basidiomycota</taxon>
        <taxon>Agaricomycotina</taxon>
        <taxon>Agaricomycetes</taxon>
        <taxon>Agaricomycetidae</taxon>
        <taxon>Agaricales</taxon>
        <taxon>Agaricineae</taxon>
        <taxon>Strophariaceae</taxon>
        <taxon>Psilocybe</taxon>
    </lineage>
</organism>